<protein>
    <submittedName>
        <fullName evidence="4">TetR family transcriptional regulator</fullName>
    </submittedName>
</protein>
<keyword evidence="1 2" id="KW-0238">DNA-binding</keyword>
<dbReference type="InterPro" id="IPR009057">
    <property type="entry name" value="Homeodomain-like_sf"/>
</dbReference>
<organism evidence="4 5">
    <name type="scientific">Caballeronia arvi</name>
    <dbReference type="NCBI Taxonomy" id="1777135"/>
    <lineage>
        <taxon>Bacteria</taxon>
        <taxon>Pseudomonadati</taxon>
        <taxon>Pseudomonadota</taxon>
        <taxon>Betaproteobacteria</taxon>
        <taxon>Burkholderiales</taxon>
        <taxon>Burkholderiaceae</taxon>
        <taxon>Caballeronia</taxon>
    </lineage>
</organism>
<evidence type="ECO:0000256" key="1">
    <source>
        <dbReference type="ARBA" id="ARBA00023125"/>
    </source>
</evidence>
<feature type="DNA-binding region" description="H-T-H motif" evidence="2">
    <location>
        <begin position="43"/>
        <end position="62"/>
    </location>
</feature>
<dbReference type="InterPro" id="IPR001647">
    <property type="entry name" value="HTH_TetR"/>
</dbReference>
<dbReference type="PROSITE" id="PS50977">
    <property type="entry name" value="HTH_TETR_2"/>
    <property type="match status" value="1"/>
</dbReference>
<dbReference type="RefSeq" id="WP_061150130.1">
    <property type="nucleotide sequence ID" value="NZ_FCOM02000036.1"/>
</dbReference>
<proteinExistence type="predicted"/>
<reference evidence="4" key="1">
    <citation type="submission" date="2016-01" db="EMBL/GenBank/DDBJ databases">
        <authorList>
            <person name="Peeters C."/>
        </authorList>
    </citation>
    <scope>NUCLEOTIDE SEQUENCE [LARGE SCALE GENOMIC DNA]</scope>
    <source>
        <strain evidence="4">LMG 29317</strain>
    </source>
</reference>
<dbReference type="InterPro" id="IPR041474">
    <property type="entry name" value="NicS_C"/>
</dbReference>
<name>A0A158KIZ3_9BURK</name>
<evidence type="ECO:0000313" key="5">
    <source>
        <dbReference type="Proteomes" id="UP000055019"/>
    </source>
</evidence>
<keyword evidence="5" id="KW-1185">Reference proteome</keyword>
<dbReference type="Proteomes" id="UP000055019">
    <property type="component" value="Unassembled WGS sequence"/>
</dbReference>
<evidence type="ECO:0000259" key="3">
    <source>
        <dbReference type="PROSITE" id="PS50977"/>
    </source>
</evidence>
<dbReference type="EMBL" id="FCOM02000036">
    <property type="protein sequence ID" value="SAL81067.1"/>
    <property type="molecule type" value="Genomic_DNA"/>
</dbReference>
<evidence type="ECO:0000256" key="2">
    <source>
        <dbReference type="PROSITE-ProRule" id="PRU00335"/>
    </source>
</evidence>
<dbReference type="Pfam" id="PF17938">
    <property type="entry name" value="TetR_C_29"/>
    <property type="match status" value="1"/>
</dbReference>
<evidence type="ECO:0000313" key="4">
    <source>
        <dbReference type="EMBL" id="SAL81067.1"/>
    </source>
</evidence>
<dbReference type="PANTHER" id="PTHR30328">
    <property type="entry name" value="TRANSCRIPTIONAL REPRESSOR"/>
    <property type="match status" value="1"/>
</dbReference>
<dbReference type="AlphaFoldDB" id="A0A158KIZ3"/>
<dbReference type="PRINTS" id="PR00455">
    <property type="entry name" value="HTHTETR"/>
</dbReference>
<dbReference type="GO" id="GO:0003677">
    <property type="term" value="F:DNA binding"/>
    <property type="evidence" value="ECO:0007669"/>
    <property type="project" value="UniProtKB-UniRule"/>
</dbReference>
<feature type="domain" description="HTH tetR-type" evidence="3">
    <location>
        <begin position="20"/>
        <end position="80"/>
    </location>
</feature>
<sequence>MESAQTAVKTAKRTKVRDAAATREKILVVATKEFAAKGFDGARVDAIVERCKISKNLIYHYFDSKEALFIEVMERAYAAMRDRQNELGLKGESPADDMRALVTHTIQHFIEEPNFVLLLATENLNKARHIRKSKVILDMFNPLKSALAEILERGKAQGVFRPDADWVDLYVSISGLGSYFISNRYTLSYVLGVDLASDERVKSRLEHVPDLIISYLCNWQSADRN</sequence>
<dbReference type="InterPro" id="IPR036271">
    <property type="entry name" value="Tet_transcr_reg_TetR-rel_C_sf"/>
</dbReference>
<dbReference type="SUPFAM" id="SSF48498">
    <property type="entry name" value="Tetracyclin repressor-like, C-terminal domain"/>
    <property type="match status" value="1"/>
</dbReference>
<dbReference type="PANTHER" id="PTHR30328:SF54">
    <property type="entry name" value="HTH-TYPE TRANSCRIPTIONAL REPRESSOR SCO4008"/>
    <property type="match status" value="1"/>
</dbReference>
<gene>
    <name evidence="4" type="ORF">AWB74_05851</name>
</gene>
<dbReference type="Pfam" id="PF00440">
    <property type="entry name" value="TetR_N"/>
    <property type="match status" value="1"/>
</dbReference>
<dbReference type="Gene3D" id="1.10.357.10">
    <property type="entry name" value="Tetracycline Repressor, domain 2"/>
    <property type="match status" value="1"/>
</dbReference>
<dbReference type="OrthoDB" id="8535430at2"/>
<comment type="caution">
    <text evidence="4">The sequence shown here is derived from an EMBL/GenBank/DDBJ whole genome shotgun (WGS) entry which is preliminary data.</text>
</comment>
<dbReference type="InterPro" id="IPR050109">
    <property type="entry name" value="HTH-type_TetR-like_transc_reg"/>
</dbReference>
<accession>A0A158KIZ3</accession>
<dbReference type="SUPFAM" id="SSF46689">
    <property type="entry name" value="Homeodomain-like"/>
    <property type="match status" value="1"/>
</dbReference>